<evidence type="ECO:0000256" key="1">
    <source>
        <dbReference type="ARBA" id="ARBA00008725"/>
    </source>
</evidence>
<dbReference type="InterPro" id="IPR005673">
    <property type="entry name" value="ABC_phos-bd_PstS"/>
</dbReference>
<evidence type="ECO:0000256" key="4">
    <source>
        <dbReference type="PIRNR" id="PIRNR002756"/>
    </source>
</evidence>
<evidence type="ECO:0000259" key="6">
    <source>
        <dbReference type="Pfam" id="PF12849"/>
    </source>
</evidence>
<dbReference type="PANTHER" id="PTHR42996:SF1">
    <property type="entry name" value="PHOSPHATE-BINDING PROTEIN PSTS"/>
    <property type="match status" value="1"/>
</dbReference>
<dbReference type="PANTHER" id="PTHR42996">
    <property type="entry name" value="PHOSPHATE-BINDING PROTEIN PSTS"/>
    <property type="match status" value="1"/>
</dbReference>
<comment type="caution">
    <text evidence="7">The sequence shown here is derived from an EMBL/GenBank/DDBJ whole genome shotgun (WGS) entry which is preliminary data.</text>
</comment>
<accession>A0A2H0XY09</accession>
<dbReference type="PIRSF" id="PIRSF002756">
    <property type="entry name" value="PstS"/>
    <property type="match status" value="1"/>
</dbReference>
<feature type="chain" id="PRO_5013816427" description="Phosphate-binding protein" evidence="5">
    <location>
        <begin position="22"/>
        <end position="335"/>
    </location>
</feature>
<dbReference type="AlphaFoldDB" id="A0A2H0XY09"/>
<evidence type="ECO:0000313" key="8">
    <source>
        <dbReference type="Proteomes" id="UP000231343"/>
    </source>
</evidence>
<feature type="domain" description="PBP" evidence="6">
    <location>
        <begin position="24"/>
        <end position="298"/>
    </location>
</feature>
<gene>
    <name evidence="7" type="primary">pstS</name>
    <name evidence="7" type="ORF">COT42_04280</name>
</gene>
<keyword evidence="2 4" id="KW-0813">Transport</keyword>
<dbReference type="CDD" id="cd13565">
    <property type="entry name" value="PBP2_PstS"/>
    <property type="match status" value="1"/>
</dbReference>
<comment type="similarity">
    <text evidence="1 4">Belongs to the PstS family.</text>
</comment>
<dbReference type="Proteomes" id="UP000231343">
    <property type="component" value="Unassembled WGS sequence"/>
</dbReference>
<dbReference type="PROSITE" id="PS51257">
    <property type="entry name" value="PROKAR_LIPOPROTEIN"/>
    <property type="match status" value="1"/>
</dbReference>
<evidence type="ECO:0000256" key="3">
    <source>
        <dbReference type="ARBA" id="ARBA00022592"/>
    </source>
</evidence>
<dbReference type="GO" id="GO:0042301">
    <property type="term" value="F:phosphate ion binding"/>
    <property type="evidence" value="ECO:0007669"/>
    <property type="project" value="InterPro"/>
</dbReference>
<evidence type="ECO:0000313" key="7">
    <source>
        <dbReference type="EMBL" id="PIS29816.1"/>
    </source>
</evidence>
<dbReference type="GO" id="GO:0043190">
    <property type="term" value="C:ATP-binding cassette (ABC) transporter complex"/>
    <property type="evidence" value="ECO:0007669"/>
    <property type="project" value="InterPro"/>
</dbReference>
<reference evidence="7 8" key="1">
    <citation type="submission" date="2017-09" db="EMBL/GenBank/DDBJ databases">
        <title>Depth-based differentiation of microbial function through sediment-hosted aquifers and enrichment of novel symbionts in the deep terrestrial subsurface.</title>
        <authorList>
            <person name="Probst A.J."/>
            <person name="Ladd B."/>
            <person name="Jarett J.K."/>
            <person name="Geller-Mcgrath D.E."/>
            <person name="Sieber C.M."/>
            <person name="Emerson J.B."/>
            <person name="Anantharaman K."/>
            <person name="Thomas B.C."/>
            <person name="Malmstrom R."/>
            <person name="Stieglmeier M."/>
            <person name="Klingl A."/>
            <person name="Woyke T."/>
            <person name="Ryan C.M."/>
            <person name="Banfield J.F."/>
        </authorList>
    </citation>
    <scope>NUCLEOTIDE SEQUENCE [LARGE SCALE GENOMIC DNA]</scope>
    <source>
        <strain evidence="7">CG08_land_8_20_14_0_20_45_16</strain>
    </source>
</reference>
<name>A0A2H0XY09_UNCSA</name>
<dbReference type="SUPFAM" id="SSF53850">
    <property type="entry name" value="Periplasmic binding protein-like II"/>
    <property type="match status" value="1"/>
</dbReference>
<dbReference type="Gene3D" id="3.40.190.10">
    <property type="entry name" value="Periplasmic binding protein-like II"/>
    <property type="match status" value="2"/>
</dbReference>
<protein>
    <recommendedName>
        <fullName evidence="4">Phosphate-binding protein</fullName>
    </recommendedName>
</protein>
<dbReference type="EMBL" id="PEYM01000071">
    <property type="protein sequence ID" value="PIS29816.1"/>
    <property type="molecule type" value="Genomic_DNA"/>
</dbReference>
<evidence type="ECO:0000256" key="5">
    <source>
        <dbReference type="SAM" id="SignalP"/>
    </source>
</evidence>
<feature type="signal peptide" evidence="5">
    <location>
        <begin position="1"/>
        <end position="21"/>
    </location>
</feature>
<proteinExistence type="inferred from homology"/>
<keyword evidence="3 4" id="KW-0592">Phosphate transport</keyword>
<dbReference type="GO" id="GO:0035435">
    <property type="term" value="P:phosphate ion transmembrane transport"/>
    <property type="evidence" value="ECO:0007669"/>
    <property type="project" value="InterPro"/>
</dbReference>
<dbReference type="InterPro" id="IPR050962">
    <property type="entry name" value="Phosphate-bind_PstS"/>
</dbReference>
<dbReference type="NCBIfam" id="TIGR00975">
    <property type="entry name" value="3a0107s03"/>
    <property type="match status" value="1"/>
</dbReference>
<organism evidence="7 8">
    <name type="scientific">Candidatus Saganbacteria bacterium CG08_land_8_20_14_0_20_45_16</name>
    <dbReference type="NCBI Taxonomy" id="2014293"/>
    <lineage>
        <taxon>Bacteria</taxon>
        <taxon>Bacillati</taxon>
        <taxon>Saganbacteria</taxon>
    </lineage>
</organism>
<sequence>MLKKLSVLLLGLSLFASIACANMLNGAGATFPYPIYVKWNKMFADKTGIKVNYQGIGSGGGVQQFSAGVTDFGGSDAPMTDKEIAKAGGNVLHVPTVMGAVVVIYNLPGNPKVKLDGETLADIFQGKIKNWQQVDRSLPDLEIKVCHRSDGSGTTSIFTGYLAKVSLDWASNVGAGKAVAWPTGIGGKGNSGVAGSVKNIKGAIGYVELSYAMTNDLPMASLKNKAGVYVKASLDSTSAAASGALDSKAMKKLVEAGDFRLDLNNAPGKDSYPIVGMTWLLVHKTQNNSAKGQDLVAYLKWALTDGQKYAADLLYAPLPKNIAAKVLEQVDTIKI</sequence>
<dbReference type="InterPro" id="IPR024370">
    <property type="entry name" value="PBP_domain"/>
</dbReference>
<dbReference type="Pfam" id="PF12849">
    <property type="entry name" value="PBP_like_2"/>
    <property type="match status" value="1"/>
</dbReference>
<keyword evidence="5" id="KW-0732">Signal</keyword>
<evidence type="ECO:0000256" key="2">
    <source>
        <dbReference type="ARBA" id="ARBA00022448"/>
    </source>
</evidence>